<feature type="region of interest" description="Disordered" evidence="1">
    <location>
        <begin position="31"/>
        <end position="80"/>
    </location>
</feature>
<evidence type="ECO:0000313" key="3">
    <source>
        <dbReference type="Proteomes" id="UP001432322"/>
    </source>
</evidence>
<comment type="caution">
    <text evidence="2">The sequence shown here is derived from an EMBL/GenBank/DDBJ whole genome shotgun (WGS) entry which is preliminary data.</text>
</comment>
<reference evidence="2" key="1">
    <citation type="submission" date="2023-10" db="EMBL/GenBank/DDBJ databases">
        <title>Genome assembly of Pristionchus species.</title>
        <authorList>
            <person name="Yoshida K."/>
            <person name="Sommer R.J."/>
        </authorList>
    </citation>
    <scope>NUCLEOTIDE SEQUENCE</scope>
    <source>
        <strain evidence="2">RS5133</strain>
    </source>
</reference>
<accession>A0AAV5VYQ5</accession>
<evidence type="ECO:0000256" key="1">
    <source>
        <dbReference type="SAM" id="MobiDB-lite"/>
    </source>
</evidence>
<gene>
    <name evidence="2" type="ORF">PFISCL1PPCAC_14816</name>
</gene>
<feature type="compositionally biased region" description="Low complexity" evidence="1">
    <location>
        <begin position="50"/>
        <end position="80"/>
    </location>
</feature>
<proteinExistence type="predicted"/>
<protein>
    <recommendedName>
        <fullName evidence="4">DM domain-containing protein</fullName>
    </recommendedName>
</protein>
<sequence>QNHHSKCAFTHCRCSKCELWTNRSMLDEEMRRNNNRSSSSSAALPLKSQPSTSSVIDSLPSSSSSQTLSSLPSSSSPHCSISNPTIASLLSSSSSSPSVPVITTQFLVDETIPIIDASILPTGYLEACIATSQVEFINPTPVMINSFPLLFPFQ</sequence>
<evidence type="ECO:0000313" key="2">
    <source>
        <dbReference type="EMBL" id="GMT23519.1"/>
    </source>
</evidence>
<dbReference type="EMBL" id="BTSY01000004">
    <property type="protein sequence ID" value="GMT23519.1"/>
    <property type="molecule type" value="Genomic_DNA"/>
</dbReference>
<keyword evidence="3" id="KW-1185">Reference proteome</keyword>
<feature type="non-terminal residue" evidence="2">
    <location>
        <position position="1"/>
    </location>
</feature>
<evidence type="ECO:0008006" key="4">
    <source>
        <dbReference type="Google" id="ProtNLM"/>
    </source>
</evidence>
<organism evidence="2 3">
    <name type="scientific">Pristionchus fissidentatus</name>
    <dbReference type="NCBI Taxonomy" id="1538716"/>
    <lineage>
        <taxon>Eukaryota</taxon>
        <taxon>Metazoa</taxon>
        <taxon>Ecdysozoa</taxon>
        <taxon>Nematoda</taxon>
        <taxon>Chromadorea</taxon>
        <taxon>Rhabditida</taxon>
        <taxon>Rhabditina</taxon>
        <taxon>Diplogasteromorpha</taxon>
        <taxon>Diplogasteroidea</taxon>
        <taxon>Neodiplogasteridae</taxon>
        <taxon>Pristionchus</taxon>
    </lineage>
</organism>
<name>A0AAV5VYQ5_9BILA</name>
<dbReference type="Proteomes" id="UP001432322">
    <property type="component" value="Unassembled WGS sequence"/>
</dbReference>
<dbReference type="AlphaFoldDB" id="A0AAV5VYQ5"/>